<dbReference type="EMBL" id="CP159373">
    <property type="protein sequence ID" value="XCN73736.1"/>
    <property type="molecule type" value="Genomic_DNA"/>
</dbReference>
<dbReference type="AlphaFoldDB" id="A0AAU8LX22"/>
<dbReference type="KEGG" id="eaj:Q3M24_02990"/>
<dbReference type="PANTHER" id="PTHR34322">
    <property type="entry name" value="TRANSPOSASE, Y1_TNP DOMAIN-CONTAINING"/>
    <property type="match status" value="1"/>
</dbReference>
<dbReference type="GO" id="GO:0003677">
    <property type="term" value="F:DNA binding"/>
    <property type="evidence" value="ECO:0007669"/>
    <property type="project" value="InterPro"/>
</dbReference>
<dbReference type="GO" id="GO:0006313">
    <property type="term" value="P:DNA transposition"/>
    <property type="evidence" value="ECO:0007669"/>
    <property type="project" value="InterPro"/>
</dbReference>
<protein>
    <submittedName>
        <fullName evidence="3">Transposase</fullName>
    </submittedName>
</protein>
<dbReference type="Pfam" id="PF01797">
    <property type="entry name" value="Y1_Tnp"/>
    <property type="match status" value="1"/>
</dbReference>
<dbReference type="SUPFAM" id="SSF143422">
    <property type="entry name" value="Transposase IS200-like"/>
    <property type="match status" value="1"/>
</dbReference>
<dbReference type="NCBIfam" id="NF047646">
    <property type="entry name" value="REP_Tyr_transpos"/>
    <property type="match status" value="1"/>
</dbReference>
<feature type="compositionally biased region" description="Basic residues" evidence="1">
    <location>
        <begin position="214"/>
        <end position="230"/>
    </location>
</feature>
<feature type="region of interest" description="Disordered" evidence="1">
    <location>
        <begin position="211"/>
        <end position="230"/>
    </location>
</feature>
<proteinExistence type="predicted"/>
<accession>A0AAU8LX22</accession>
<organism evidence="3">
    <name type="scientific">Candidatus Electrothrix aestuarii</name>
    <dbReference type="NCBI Taxonomy" id="3062594"/>
    <lineage>
        <taxon>Bacteria</taxon>
        <taxon>Pseudomonadati</taxon>
        <taxon>Thermodesulfobacteriota</taxon>
        <taxon>Desulfobulbia</taxon>
        <taxon>Desulfobulbales</taxon>
        <taxon>Desulfobulbaceae</taxon>
        <taxon>Candidatus Electrothrix</taxon>
    </lineage>
</organism>
<dbReference type="Gene3D" id="3.30.70.1290">
    <property type="entry name" value="Transposase IS200-like"/>
    <property type="match status" value="1"/>
</dbReference>
<reference evidence="3" key="2">
    <citation type="submission" date="2024-06" db="EMBL/GenBank/DDBJ databases">
        <authorList>
            <person name="Plum-Jensen L.E."/>
            <person name="Schramm A."/>
            <person name="Marshall I.P.G."/>
        </authorList>
    </citation>
    <scope>NUCLEOTIDE SEQUENCE</scope>
    <source>
        <strain evidence="3">Rat1</strain>
    </source>
</reference>
<feature type="domain" description="Transposase IS200-like" evidence="2">
    <location>
        <begin position="9"/>
        <end position="125"/>
    </location>
</feature>
<evidence type="ECO:0000259" key="2">
    <source>
        <dbReference type="SMART" id="SM01321"/>
    </source>
</evidence>
<dbReference type="InterPro" id="IPR002686">
    <property type="entry name" value="Transposase_17"/>
</dbReference>
<reference evidence="3" key="1">
    <citation type="journal article" date="2024" name="Syst. Appl. Microbiol.">
        <title>First single-strain enrichments of Electrothrix cable bacteria, description of E. aestuarii sp. nov. and E. rattekaaiensis sp. nov., and proposal of a cable bacteria taxonomy following the rules of the SeqCode.</title>
        <authorList>
            <person name="Plum-Jensen L.E."/>
            <person name="Schramm A."/>
            <person name="Marshall I.P.G."/>
        </authorList>
    </citation>
    <scope>NUCLEOTIDE SEQUENCE</scope>
    <source>
        <strain evidence="3">Rat1</strain>
    </source>
</reference>
<gene>
    <name evidence="3" type="ORF">Q3M24_02990</name>
</gene>
<sequence>MPRSARIILPHTPHHIVQRGHNRQAVFTSDDDYNYYRENLAFFKKEFGCRIYAYCLMTNHVHLVIDPGGNPESLALLMKRVAGRQTRYINKLESRSGSLWEGRYKSSIISAEEYLPACCRYIELNPLRAGMVTDPAQYQWSSYRAKVCGKKDAVVDPPPFYLSSGDTEQERQTAYKKYAFGTVAAYEIKLIREALQRGQLTGSDRFREEIEKKHGIRISNKKQGRPRRKS</sequence>
<evidence type="ECO:0000256" key="1">
    <source>
        <dbReference type="SAM" id="MobiDB-lite"/>
    </source>
</evidence>
<dbReference type="InterPro" id="IPR036515">
    <property type="entry name" value="Transposase_17_sf"/>
</dbReference>
<dbReference type="SMART" id="SM01321">
    <property type="entry name" value="Y1_Tnp"/>
    <property type="match status" value="1"/>
</dbReference>
<name>A0AAU8LX22_9BACT</name>
<dbReference type="PANTHER" id="PTHR34322:SF2">
    <property type="entry name" value="TRANSPOSASE IS200-LIKE DOMAIN-CONTAINING PROTEIN"/>
    <property type="match status" value="1"/>
</dbReference>
<evidence type="ECO:0000313" key="3">
    <source>
        <dbReference type="EMBL" id="XCN73736.1"/>
    </source>
</evidence>
<dbReference type="GO" id="GO:0004803">
    <property type="term" value="F:transposase activity"/>
    <property type="evidence" value="ECO:0007669"/>
    <property type="project" value="InterPro"/>
</dbReference>